<protein>
    <submittedName>
        <fullName evidence="2">Uncharacterized protein</fullName>
    </submittedName>
</protein>
<evidence type="ECO:0000256" key="1">
    <source>
        <dbReference type="SAM" id="MobiDB-lite"/>
    </source>
</evidence>
<sequence length="107" mass="11384">MPENPLRVSGSAASAFKAELEKGGAASAVTPRPAPWSLYGPRRSRGDPRDLGVCLGVYRGPGVGRGKINVPRRGNLSPRPQRALRCNSMPPPRGPGFVREEPKKAAD</sequence>
<name>A0AAV7T8S7_PLEWA</name>
<reference evidence="2" key="1">
    <citation type="journal article" date="2022" name="bioRxiv">
        <title>Sequencing and chromosome-scale assembly of the giantPleurodeles waltlgenome.</title>
        <authorList>
            <person name="Brown T."/>
            <person name="Elewa A."/>
            <person name="Iarovenko S."/>
            <person name="Subramanian E."/>
            <person name="Araus A.J."/>
            <person name="Petzold A."/>
            <person name="Susuki M."/>
            <person name="Suzuki K.-i.T."/>
            <person name="Hayashi T."/>
            <person name="Toyoda A."/>
            <person name="Oliveira C."/>
            <person name="Osipova E."/>
            <person name="Leigh N.D."/>
            <person name="Simon A."/>
            <person name="Yun M.H."/>
        </authorList>
    </citation>
    <scope>NUCLEOTIDE SEQUENCE</scope>
    <source>
        <strain evidence="2">20211129_DDA</strain>
        <tissue evidence="2">Liver</tissue>
    </source>
</reference>
<keyword evidence="3" id="KW-1185">Reference proteome</keyword>
<accession>A0AAV7T8S7</accession>
<feature type="compositionally biased region" description="Basic and acidic residues" evidence="1">
    <location>
        <begin position="98"/>
        <end position="107"/>
    </location>
</feature>
<evidence type="ECO:0000313" key="2">
    <source>
        <dbReference type="EMBL" id="KAJ1172939.1"/>
    </source>
</evidence>
<proteinExistence type="predicted"/>
<dbReference type="Proteomes" id="UP001066276">
    <property type="component" value="Chromosome 4_1"/>
</dbReference>
<comment type="caution">
    <text evidence="2">The sequence shown here is derived from an EMBL/GenBank/DDBJ whole genome shotgun (WGS) entry which is preliminary data.</text>
</comment>
<feature type="region of interest" description="Disordered" evidence="1">
    <location>
        <begin position="64"/>
        <end position="107"/>
    </location>
</feature>
<feature type="region of interest" description="Disordered" evidence="1">
    <location>
        <begin position="19"/>
        <end position="45"/>
    </location>
</feature>
<dbReference type="EMBL" id="JANPWB010000007">
    <property type="protein sequence ID" value="KAJ1172939.1"/>
    <property type="molecule type" value="Genomic_DNA"/>
</dbReference>
<dbReference type="AlphaFoldDB" id="A0AAV7T8S7"/>
<gene>
    <name evidence="2" type="ORF">NDU88_004781</name>
</gene>
<evidence type="ECO:0000313" key="3">
    <source>
        <dbReference type="Proteomes" id="UP001066276"/>
    </source>
</evidence>
<organism evidence="2 3">
    <name type="scientific">Pleurodeles waltl</name>
    <name type="common">Iberian ribbed newt</name>
    <dbReference type="NCBI Taxonomy" id="8319"/>
    <lineage>
        <taxon>Eukaryota</taxon>
        <taxon>Metazoa</taxon>
        <taxon>Chordata</taxon>
        <taxon>Craniata</taxon>
        <taxon>Vertebrata</taxon>
        <taxon>Euteleostomi</taxon>
        <taxon>Amphibia</taxon>
        <taxon>Batrachia</taxon>
        <taxon>Caudata</taxon>
        <taxon>Salamandroidea</taxon>
        <taxon>Salamandridae</taxon>
        <taxon>Pleurodelinae</taxon>
        <taxon>Pleurodeles</taxon>
    </lineage>
</organism>